<keyword evidence="2" id="KW-1185">Reference proteome</keyword>
<evidence type="ECO:0000313" key="2">
    <source>
        <dbReference type="Proteomes" id="UP000568664"/>
    </source>
</evidence>
<protein>
    <recommendedName>
        <fullName evidence="3">Thioredoxin domain-containing protein</fullName>
    </recommendedName>
</protein>
<proteinExistence type="predicted"/>
<comment type="caution">
    <text evidence="1">The sequence shown here is derived from an EMBL/GenBank/DDBJ whole genome shotgun (WGS) entry which is preliminary data.</text>
</comment>
<organism evidence="1 2">
    <name type="scientific">Thalassotalea algicola</name>
    <dbReference type="NCBI Taxonomy" id="2716224"/>
    <lineage>
        <taxon>Bacteria</taxon>
        <taxon>Pseudomonadati</taxon>
        <taxon>Pseudomonadota</taxon>
        <taxon>Gammaproteobacteria</taxon>
        <taxon>Alteromonadales</taxon>
        <taxon>Colwelliaceae</taxon>
        <taxon>Thalassotalea</taxon>
    </lineage>
</organism>
<reference evidence="1 2" key="1">
    <citation type="submission" date="2020-04" db="EMBL/GenBank/DDBJ databases">
        <title>Thalassotalea sp. M1531, isolated from the surface of marine red alga.</title>
        <authorList>
            <person name="Pang L."/>
            <person name="Lu D.-C."/>
        </authorList>
    </citation>
    <scope>NUCLEOTIDE SEQUENCE [LARGE SCALE GENOMIC DNA]</scope>
    <source>
        <strain evidence="1 2">M1531</strain>
    </source>
</reference>
<dbReference type="EMBL" id="JABBXH010000006">
    <property type="protein sequence ID" value="NMP33032.1"/>
    <property type="molecule type" value="Genomic_DNA"/>
</dbReference>
<gene>
    <name evidence="1" type="ORF">HII17_15855</name>
</gene>
<dbReference type="RefSeq" id="WP_169076356.1">
    <property type="nucleotide sequence ID" value="NZ_JABBXH010000006.1"/>
</dbReference>
<dbReference type="Proteomes" id="UP000568664">
    <property type="component" value="Unassembled WGS sequence"/>
</dbReference>
<sequence>MSSPEQQVETKKSRRNFLLVCAAFLVPIVIAKVALEQQWFNYGVTNQGQLLDNPVSLTDLSLTEIQPEKQWLMVFNSPDKCGLSCQKSVNALANTYVALGKEMPRVQSVLLNNGIDNEQFNLSKWKQYQVPALSHPQLVPGTMFVVDPLGNIVLTHQPPKDAEQLAVFGKAVLADMKKLLKYSRVG</sequence>
<accession>A0A7Y0Q8L6</accession>
<dbReference type="InterPro" id="IPR036249">
    <property type="entry name" value="Thioredoxin-like_sf"/>
</dbReference>
<evidence type="ECO:0000313" key="1">
    <source>
        <dbReference type="EMBL" id="NMP33032.1"/>
    </source>
</evidence>
<dbReference type="SUPFAM" id="SSF52833">
    <property type="entry name" value="Thioredoxin-like"/>
    <property type="match status" value="1"/>
</dbReference>
<evidence type="ECO:0008006" key="3">
    <source>
        <dbReference type="Google" id="ProtNLM"/>
    </source>
</evidence>
<name>A0A7Y0Q8L6_9GAMM</name>
<dbReference type="AlphaFoldDB" id="A0A7Y0Q8L6"/>